<reference evidence="7 8" key="2">
    <citation type="submission" date="2025-04" db="UniProtKB">
        <authorList>
            <consortium name="RefSeq"/>
        </authorList>
    </citation>
    <scope>IDENTIFICATION</scope>
    <source>
        <tissue evidence="7 8">Brain</tissue>
    </source>
</reference>
<feature type="domain" description="C1q" evidence="4">
    <location>
        <begin position="25"/>
        <end position="161"/>
    </location>
</feature>
<reference evidence="5" key="3">
    <citation type="submission" date="2025-05" db="UniProtKB">
        <authorList>
            <consortium name="Ensembl"/>
        </authorList>
    </citation>
    <scope>IDENTIFICATION</scope>
</reference>
<keyword evidence="6" id="KW-1185">Reference proteome</keyword>
<dbReference type="PANTHER" id="PTHR22923:SF102">
    <property type="entry name" value="CEREBELLIN 13-RELATED"/>
    <property type="match status" value="1"/>
</dbReference>
<evidence type="ECO:0000313" key="6">
    <source>
        <dbReference type="Proteomes" id="UP000314980"/>
    </source>
</evidence>
<dbReference type="GeneID" id="108890739"/>
<keyword evidence="2" id="KW-0964">Secreted</keyword>
<dbReference type="Proteomes" id="UP000314980">
    <property type="component" value="Unassembled WGS sequence"/>
</dbReference>
<sequence length="161" mass="17441">MEEKLAALETRLKASEQKIEELKIREKTIVAFSASAEYGGAHGPFDADTTLVYNTPIANFSDAYNKFTGVFVAPVAGVYHFVIFFQAGGQYAANLTLFKNGEPVVMTTDEAASYDSADTGGNAAVLELKKGDQLYVRMAKGSHVLAATQHTTFSGFLIRQM</sequence>
<dbReference type="SUPFAM" id="SSF49842">
    <property type="entry name" value="TNF-like"/>
    <property type="match status" value="1"/>
</dbReference>
<dbReference type="AlphaFoldDB" id="A0A4W6C7Y2"/>
<comment type="subcellular location">
    <subcellularLocation>
        <location evidence="1">Secreted</location>
    </subcellularLocation>
</comment>
<dbReference type="Proteomes" id="UP000694890">
    <property type="component" value="Linkage group LG14"/>
</dbReference>
<dbReference type="KEGG" id="lcf:108891004"/>
<dbReference type="KEGG" id="lcf:108890739"/>
<dbReference type="PRINTS" id="PR00007">
    <property type="entry name" value="COMPLEMNTC1Q"/>
</dbReference>
<dbReference type="PANTHER" id="PTHR22923">
    <property type="entry name" value="CEREBELLIN-RELATED"/>
    <property type="match status" value="1"/>
</dbReference>
<dbReference type="GeneTree" id="ENSGT00940000163520"/>
<dbReference type="Pfam" id="PF00386">
    <property type="entry name" value="C1q"/>
    <property type="match status" value="1"/>
</dbReference>
<name>A0A4W6C7Y2_LATCA</name>
<dbReference type="Ensembl" id="ENSLCAT00010026118.1">
    <property type="protein sequence ID" value="ENSLCAP00010025569.1"/>
    <property type="gene ID" value="ENSLCAG00010011951.1"/>
</dbReference>
<proteinExistence type="predicted"/>
<organism evidence="5 6">
    <name type="scientific">Lates calcarifer</name>
    <name type="common">Barramundi</name>
    <name type="synonym">Holocentrus calcarifer</name>
    <dbReference type="NCBI Taxonomy" id="8187"/>
    <lineage>
        <taxon>Eukaryota</taxon>
        <taxon>Metazoa</taxon>
        <taxon>Chordata</taxon>
        <taxon>Craniata</taxon>
        <taxon>Vertebrata</taxon>
        <taxon>Euteleostomi</taxon>
        <taxon>Actinopterygii</taxon>
        <taxon>Neopterygii</taxon>
        <taxon>Teleostei</taxon>
        <taxon>Neoteleostei</taxon>
        <taxon>Acanthomorphata</taxon>
        <taxon>Carangaria</taxon>
        <taxon>Carangaria incertae sedis</taxon>
        <taxon>Centropomidae</taxon>
        <taxon>Lates</taxon>
    </lineage>
</organism>
<evidence type="ECO:0000313" key="8">
    <source>
        <dbReference type="RefSeq" id="XP_018543624.1"/>
    </source>
</evidence>
<reference evidence="6" key="1">
    <citation type="submission" date="2015-09" db="EMBL/GenBank/DDBJ databases">
        <authorList>
            <person name="Sai Rama Sridatta P."/>
        </authorList>
    </citation>
    <scope>NUCLEOTIDE SEQUENCE [LARGE SCALE GENOMIC DNA]</scope>
</reference>
<keyword evidence="3" id="KW-0732">Signal</keyword>
<evidence type="ECO:0000256" key="1">
    <source>
        <dbReference type="ARBA" id="ARBA00004613"/>
    </source>
</evidence>
<evidence type="ECO:0000313" key="5">
    <source>
        <dbReference type="Ensembl" id="ENSLCAP00010009647.1"/>
    </source>
</evidence>
<protein>
    <submittedName>
        <fullName evidence="7 8">Complement C1q tumor necrosis factor-related protein 1-like</fullName>
    </submittedName>
</protein>
<dbReference type="GeneID" id="108891004"/>
<dbReference type="RefSeq" id="XP_018543624.1">
    <property type="nucleotide sequence ID" value="XM_018688108.2"/>
</dbReference>
<dbReference type="OrthoDB" id="6154955at2759"/>
<dbReference type="InterPro" id="IPR008983">
    <property type="entry name" value="Tumour_necrosis_fac-like_dom"/>
</dbReference>
<dbReference type="Gene3D" id="2.60.120.40">
    <property type="match status" value="1"/>
</dbReference>
<dbReference type="InterPro" id="IPR001073">
    <property type="entry name" value="C1q_dom"/>
</dbReference>
<dbReference type="SMART" id="SM00110">
    <property type="entry name" value="C1Q"/>
    <property type="match status" value="1"/>
</dbReference>
<evidence type="ECO:0000259" key="4">
    <source>
        <dbReference type="PROSITE" id="PS50871"/>
    </source>
</evidence>
<dbReference type="PROSITE" id="PS50871">
    <property type="entry name" value="C1Q"/>
    <property type="match status" value="1"/>
</dbReference>
<dbReference type="RefSeq" id="XP_018543247.1">
    <property type="nucleotide sequence ID" value="XM_018687731.2"/>
</dbReference>
<gene>
    <name evidence="5 8" type="primary">LOC108891004</name>
    <name evidence="7" type="synonym">LOC108890739</name>
</gene>
<evidence type="ECO:0000313" key="7">
    <source>
        <dbReference type="RefSeq" id="XP_018543247.1"/>
    </source>
</evidence>
<evidence type="ECO:0000256" key="2">
    <source>
        <dbReference type="ARBA" id="ARBA00022525"/>
    </source>
</evidence>
<dbReference type="Ensembl" id="ENSLCAT00010009865.1">
    <property type="protein sequence ID" value="ENSLCAP00010009647.1"/>
    <property type="gene ID" value="ENSLCAG00010004640.1"/>
</dbReference>
<evidence type="ECO:0000256" key="3">
    <source>
        <dbReference type="ARBA" id="ARBA00022729"/>
    </source>
</evidence>
<accession>A0A4W6C7Y2</accession>
<dbReference type="GO" id="GO:0005576">
    <property type="term" value="C:extracellular region"/>
    <property type="evidence" value="ECO:0007669"/>
    <property type="project" value="UniProtKB-SubCell"/>
</dbReference>
<dbReference type="InterPro" id="IPR050822">
    <property type="entry name" value="Cerebellin_Synaptic_Org"/>
</dbReference>